<dbReference type="AlphaFoldDB" id="A0AAN7QH96"/>
<evidence type="ECO:0000313" key="1">
    <source>
        <dbReference type="EMBL" id="KAK4768001.1"/>
    </source>
</evidence>
<evidence type="ECO:0000313" key="2">
    <source>
        <dbReference type="Proteomes" id="UP001345219"/>
    </source>
</evidence>
<organism evidence="1 2">
    <name type="scientific">Trapa incisa</name>
    <dbReference type="NCBI Taxonomy" id="236973"/>
    <lineage>
        <taxon>Eukaryota</taxon>
        <taxon>Viridiplantae</taxon>
        <taxon>Streptophyta</taxon>
        <taxon>Embryophyta</taxon>
        <taxon>Tracheophyta</taxon>
        <taxon>Spermatophyta</taxon>
        <taxon>Magnoliopsida</taxon>
        <taxon>eudicotyledons</taxon>
        <taxon>Gunneridae</taxon>
        <taxon>Pentapetalae</taxon>
        <taxon>rosids</taxon>
        <taxon>malvids</taxon>
        <taxon>Myrtales</taxon>
        <taxon>Lythraceae</taxon>
        <taxon>Trapa</taxon>
    </lineage>
</organism>
<dbReference type="Proteomes" id="UP001345219">
    <property type="component" value="Chromosome 3"/>
</dbReference>
<keyword evidence="2" id="KW-1185">Reference proteome</keyword>
<name>A0AAN7QH96_9MYRT</name>
<sequence length="69" mass="7793">MYGLYTTLPAWNDGVECKIDPKGRHLLQAVKAMLMLMKEDVYTEIKRLASPLTECTSAEEINHMMTGTC</sequence>
<reference evidence="1 2" key="1">
    <citation type="journal article" date="2023" name="Hortic Res">
        <title>Pangenome of water caltrop reveals structural variations and asymmetric subgenome divergence after allopolyploidization.</title>
        <authorList>
            <person name="Zhang X."/>
            <person name="Chen Y."/>
            <person name="Wang L."/>
            <person name="Yuan Y."/>
            <person name="Fang M."/>
            <person name="Shi L."/>
            <person name="Lu R."/>
            <person name="Comes H.P."/>
            <person name="Ma Y."/>
            <person name="Chen Y."/>
            <person name="Huang G."/>
            <person name="Zhou Y."/>
            <person name="Zheng Z."/>
            <person name="Qiu Y."/>
        </authorList>
    </citation>
    <scope>NUCLEOTIDE SEQUENCE [LARGE SCALE GENOMIC DNA]</scope>
    <source>
        <tissue evidence="1">Roots</tissue>
    </source>
</reference>
<protein>
    <submittedName>
        <fullName evidence="1">Uncharacterized protein</fullName>
    </submittedName>
</protein>
<dbReference type="EMBL" id="JAXIOK010000006">
    <property type="protein sequence ID" value="KAK4768001.1"/>
    <property type="molecule type" value="Genomic_DNA"/>
</dbReference>
<gene>
    <name evidence="1" type="ORF">SAY87_003142</name>
</gene>
<accession>A0AAN7QH96</accession>
<proteinExistence type="predicted"/>
<comment type="caution">
    <text evidence="1">The sequence shown here is derived from an EMBL/GenBank/DDBJ whole genome shotgun (WGS) entry which is preliminary data.</text>
</comment>